<name>A0AAP9H989_9GAMM</name>
<evidence type="ECO:0000313" key="5">
    <source>
        <dbReference type="Proteomes" id="UP000424872"/>
    </source>
</evidence>
<dbReference type="Proteomes" id="UP000424872">
    <property type="component" value="Plasmid pMSR2A"/>
</dbReference>
<dbReference type="Pfam" id="PF00583">
    <property type="entry name" value="Acetyltransf_1"/>
    <property type="match status" value="1"/>
</dbReference>
<keyword evidence="4" id="KW-0614">Plasmid</keyword>
<accession>A0AAP9H989</accession>
<dbReference type="InterPro" id="IPR000182">
    <property type="entry name" value="GNAT_dom"/>
</dbReference>
<feature type="domain" description="N-acetyltransferase" evidence="2">
    <location>
        <begin position="11"/>
        <end position="165"/>
    </location>
</feature>
<evidence type="ECO:0000256" key="1">
    <source>
        <dbReference type="ARBA" id="ARBA00022679"/>
    </source>
</evidence>
<sequence>MSLNENVSENYLIRQATIQDVPRILELHFAGLKETNSCSTDTSLDADLYHFSEHYQRVDTRFVVAVSRLEAIVGMGALVSLSSDHYEIKRMRVASHCRRQGIAQQILDELLTFAARQHPQRDILLDSSQTQTAAHRLYENNGFVCYGEALIGGDIPSYLFRRPGKAANCLEREAR</sequence>
<protein>
    <submittedName>
        <fullName evidence="4">GCN5-related N-acetyltransferase</fullName>
    </submittedName>
    <submittedName>
        <fullName evidence="3">GNAT family N-acetyltransferase</fullName>
    </submittedName>
</protein>
<dbReference type="PANTHER" id="PTHR13947">
    <property type="entry name" value="GNAT FAMILY N-ACETYLTRANSFERASE"/>
    <property type="match status" value="1"/>
</dbReference>
<dbReference type="CDD" id="cd04301">
    <property type="entry name" value="NAT_SF"/>
    <property type="match status" value="1"/>
</dbReference>
<dbReference type="GO" id="GO:0008080">
    <property type="term" value="F:N-acetyltransferase activity"/>
    <property type="evidence" value="ECO:0007669"/>
    <property type="project" value="InterPro"/>
</dbReference>
<dbReference type="EMBL" id="CP024637">
    <property type="protein sequence ID" value="QGR09140.1"/>
    <property type="molecule type" value="Genomic_DNA"/>
</dbReference>
<dbReference type="EMBL" id="JAUOOM010000009">
    <property type="protein sequence ID" value="MDO6407169.1"/>
    <property type="molecule type" value="Genomic_DNA"/>
</dbReference>
<evidence type="ECO:0000313" key="6">
    <source>
        <dbReference type="Proteomes" id="UP001171299"/>
    </source>
</evidence>
<dbReference type="PANTHER" id="PTHR13947:SF37">
    <property type="entry name" value="LD18367P"/>
    <property type="match status" value="1"/>
</dbReference>
<dbReference type="Gene3D" id="3.40.630.30">
    <property type="match status" value="1"/>
</dbReference>
<evidence type="ECO:0000313" key="4">
    <source>
        <dbReference type="EMBL" id="QGR09140.1"/>
    </source>
</evidence>
<geneLocation type="plasmid" evidence="4">
    <name>pMSR2A</name>
</geneLocation>
<dbReference type="SUPFAM" id="SSF55729">
    <property type="entry name" value="Acyl-CoA N-acyltransferases (Nat)"/>
    <property type="match status" value="1"/>
</dbReference>
<dbReference type="KEGG" id="ppho:CTZ24_22085"/>
<organism evidence="4 5">
    <name type="scientific">Pantoea phytobeneficialis</name>
    <dbReference type="NCBI Taxonomy" id="2052056"/>
    <lineage>
        <taxon>Bacteria</taxon>
        <taxon>Pseudomonadati</taxon>
        <taxon>Pseudomonadota</taxon>
        <taxon>Gammaproteobacteria</taxon>
        <taxon>Enterobacterales</taxon>
        <taxon>Erwiniaceae</taxon>
        <taxon>Pantoea</taxon>
    </lineage>
</organism>
<evidence type="ECO:0000313" key="3">
    <source>
        <dbReference type="EMBL" id="MDO6407169.1"/>
    </source>
</evidence>
<evidence type="ECO:0000259" key="2">
    <source>
        <dbReference type="PROSITE" id="PS51186"/>
    </source>
</evidence>
<dbReference type="PROSITE" id="PS51186">
    <property type="entry name" value="GNAT"/>
    <property type="match status" value="1"/>
</dbReference>
<reference evidence="3" key="3">
    <citation type="submission" date="2023-07" db="EMBL/GenBank/DDBJ databases">
        <title>The extreme plant-growth-promoting properties of Pantoea phytobeneficialis PF55 revealed by functional and genomic analysis.</title>
        <authorList>
            <person name="Nascimento F.X."/>
            <person name="Marcio R.J."/>
        </authorList>
    </citation>
    <scope>NUCLEOTIDE SEQUENCE</scope>
    <source>
        <strain evidence="3">PF55</strain>
    </source>
</reference>
<keyword evidence="6" id="KW-1185">Reference proteome</keyword>
<geneLocation type="plasmid" evidence="5">
    <name>pmsr2a</name>
</geneLocation>
<keyword evidence="1" id="KW-0808">Transferase</keyword>
<proteinExistence type="predicted"/>
<dbReference type="RefSeq" id="WP_208725643.1">
    <property type="nucleotide sequence ID" value="NZ_CP024637.1"/>
</dbReference>
<dbReference type="InterPro" id="IPR016181">
    <property type="entry name" value="Acyl_CoA_acyltransferase"/>
</dbReference>
<dbReference type="Proteomes" id="UP001171299">
    <property type="component" value="Unassembled WGS sequence"/>
</dbReference>
<dbReference type="AlphaFoldDB" id="A0AAP9H989"/>
<reference evidence="5" key="1">
    <citation type="submission" date="2017-11" db="EMBL/GenBank/DDBJ databases">
        <title>Genome sequence of Pantoea sp. MSR2.</title>
        <authorList>
            <person name="Nascimento F.X."/>
        </authorList>
    </citation>
    <scope>NUCLEOTIDE SEQUENCE [LARGE SCALE GENOMIC DNA]</scope>
    <source>
        <strain evidence="5">MSR2</strain>
        <plasmid evidence="5">pmsr2a</plasmid>
    </source>
</reference>
<reference evidence="4" key="2">
    <citation type="journal article" date="2020" name="Environ. Microbiol.">
        <title>The extreme plant-growth-promoting properties of Pantoea phytobeneficialis MSR2 revealed by functional and genomic analysis.</title>
        <authorList>
            <person name="Nascimento F.X."/>
            <person name="Hernandez A.G."/>
            <person name="Glick B.R."/>
            <person name="Rossi M.J."/>
        </authorList>
    </citation>
    <scope>NUCLEOTIDE SEQUENCE</scope>
    <source>
        <strain evidence="4">MSR2</strain>
    </source>
</reference>
<gene>
    <name evidence="4" type="ORF">CTZ24_22085</name>
    <name evidence="3" type="ORF">Q3404_11330</name>
</gene>
<dbReference type="InterPro" id="IPR050769">
    <property type="entry name" value="NAT_camello-type"/>
</dbReference>